<dbReference type="RefSeq" id="WP_161868302.1">
    <property type="nucleotide sequence ID" value="NZ_MAEI02000001.1"/>
</dbReference>
<dbReference type="Proteomes" id="UP001429357">
    <property type="component" value="Unassembled WGS sequence"/>
</dbReference>
<organism evidence="2 3">
    <name type="scientific">Enterococcus diestrammenae</name>
    <dbReference type="NCBI Taxonomy" id="1155073"/>
    <lineage>
        <taxon>Bacteria</taxon>
        <taxon>Bacillati</taxon>
        <taxon>Bacillota</taxon>
        <taxon>Bacilli</taxon>
        <taxon>Lactobacillales</taxon>
        <taxon>Enterococcaceae</taxon>
        <taxon>Enterococcus</taxon>
    </lineage>
</organism>
<proteinExistence type="predicted"/>
<evidence type="ECO:0000313" key="3">
    <source>
        <dbReference type="Proteomes" id="UP001429357"/>
    </source>
</evidence>
<gene>
    <name evidence="2" type="ORF">BAU18_001155</name>
</gene>
<feature type="transmembrane region" description="Helical" evidence="1">
    <location>
        <begin position="21"/>
        <end position="40"/>
    </location>
</feature>
<feature type="transmembrane region" description="Helical" evidence="1">
    <location>
        <begin position="282"/>
        <end position="300"/>
    </location>
</feature>
<name>A0ABV0F0I5_9ENTE</name>
<evidence type="ECO:0000313" key="2">
    <source>
        <dbReference type="EMBL" id="MEO1781569.1"/>
    </source>
</evidence>
<keyword evidence="1" id="KW-0812">Transmembrane</keyword>
<keyword evidence="1" id="KW-1133">Transmembrane helix</keyword>
<reference evidence="3" key="1">
    <citation type="submission" date="2016-06" db="EMBL/GenBank/DDBJ databases">
        <title>Four novel species of enterococci isolated from chicken manure.</title>
        <authorList>
            <person name="Van Tyne D."/>
        </authorList>
    </citation>
    <scope>NUCLEOTIDE SEQUENCE [LARGE SCALE GENOMIC DNA]</scope>
    <source>
        <strain evidence="3">JM9A</strain>
    </source>
</reference>
<evidence type="ECO:0000256" key="1">
    <source>
        <dbReference type="SAM" id="Phobius"/>
    </source>
</evidence>
<sequence>MESLNNYEKLKANGGLRKLGFASVVALCLTVIGFFCYAFSHPFSQNQVAEITETWTYYPKNSPDSTFKSRYVKHLPQIRPNQIMVMERKMKTEVENPMLLIQGNHQWIKVTIDDHLIYEYTPTSTGGLASDNPGKSLKEIQLPADYLGSVLKVEVASPYQSYSGLPARVFVGEANSLMAYIFTLSIPQVLMMILGISISVVLLLIVGRTLKKQQRLDVQLLLLAAFAMTIGLEAAASDIVAGLLFSPIVNSTVAIILAALSPLFLIVYYCHKMTVMNTYYKYWVIPHLIFSLSLLISVAFTPLDMPEIKPWIDAVNLFGTLAITIAAICESHQKNRFYVFCTPWIVLVALAHCFLYIMEIMGTPYNHINFSGLFFIVILLVIFIYTVSEFLTNEEKNRKQMNFLEVKTALLEESREEMNHHLAEVEQIKKAFRKNLQMMQLLVEDGNLTGTQEYLAELMEDTKRMDGLPRFTEHSLTNLILSRYQKLAEKRSIDTSFNIVLPPTIAITDTDLTKLFAHLLEHAFRETYAITDPSQRKITLQVYCDQGKIHFYCEHTANYYENIFDRGINTDLPEKEEFDLWVLEKISKKYAGALKKSNTEKTDSVAITLSV</sequence>
<dbReference type="EMBL" id="MAEI02000001">
    <property type="protein sequence ID" value="MEO1781569.1"/>
    <property type="molecule type" value="Genomic_DNA"/>
</dbReference>
<reference evidence="2 3" key="2">
    <citation type="submission" date="2024-02" db="EMBL/GenBank/DDBJ databases">
        <title>The Genome Sequence of Enterococcus diestrammenae JM9A.</title>
        <authorList>
            <person name="Earl A."/>
            <person name="Manson A."/>
            <person name="Gilmore M."/>
            <person name="Sanders J."/>
            <person name="Shea T."/>
            <person name="Howe W."/>
            <person name="Livny J."/>
            <person name="Cuomo C."/>
            <person name="Neafsey D."/>
            <person name="Birren B."/>
        </authorList>
    </citation>
    <scope>NUCLEOTIDE SEQUENCE [LARGE SCALE GENOMIC DNA]</scope>
    <source>
        <strain evidence="2 3">JM9A</strain>
    </source>
</reference>
<feature type="transmembrane region" description="Helical" evidence="1">
    <location>
        <begin position="312"/>
        <end position="330"/>
    </location>
</feature>
<feature type="transmembrane region" description="Helical" evidence="1">
    <location>
        <begin position="218"/>
        <end position="236"/>
    </location>
</feature>
<keyword evidence="1" id="KW-0472">Membrane</keyword>
<accession>A0ABV0F0I5</accession>
<keyword evidence="3" id="KW-1185">Reference proteome</keyword>
<feature type="transmembrane region" description="Helical" evidence="1">
    <location>
        <begin position="177"/>
        <end position="206"/>
    </location>
</feature>
<feature type="transmembrane region" description="Helical" evidence="1">
    <location>
        <begin position="337"/>
        <end position="358"/>
    </location>
</feature>
<feature type="transmembrane region" description="Helical" evidence="1">
    <location>
        <begin position="370"/>
        <end position="391"/>
    </location>
</feature>
<protein>
    <recommendedName>
        <fullName evidence="4">Sensor histidine kinase NatK C-terminal domain-containing protein</fullName>
    </recommendedName>
</protein>
<evidence type="ECO:0008006" key="4">
    <source>
        <dbReference type="Google" id="ProtNLM"/>
    </source>
</evidence>
<comment type="caution">
    <text evidence="2">The sequence shown here is derived from an EMBL/GenBank/DDBJ whole genome shotgun (WGS) entry which is preliminary data.</text>
</comment>
<feature type="transmembrane region" description="Helical" evidence="1">
    <location>
        <begin position="248"/>
        <end position="270"/>
    </location>
</feature>